<evidence type="ECO:0008006" key="3">
    <source>
        <dbReference type="Google" id="ProtNLM"/>
    </source>
</evidence>
<dbReference type="VEuPathDB" id="TriTrypDB:BSAL_33120"/>
<dbReference type="InterPro" id="IPR015943">
    <property type="entry name" value="WD40/YVTN_repeat-like_dom_sf"/>
</dbReference>
<organism evidence="1 2">
    <name type="scientific">Bodo saltans</name>
    <name type="common">Flagellated protozoan</name>
    <dbReference type="NCBI Taxonomy" id="75058"/>
    <lineage>
        <taxon>Eukaryota</taxon>
        <taxon>Discoba</taxon>
        <taxon>Euglenozoa</taxon>
        <taxon>Kinetoplastea</taxon>
        <taxon>Metakinetoplastina</taxon>
        <taxon>Eubodonida</taxon>
        <taxon>Bodonidae</taxon>
        <taxon>Bodo</taxon>
    </lineage>
</organism>
<evidence type="ECO:0000313" key="1">
    <source>
        <dbReference type="EMBL" id="CUG91646.1"/>
    </source>
</evidence>
<dbReference type="AlphaFoldDB" id="A0A0S4JNB5"/>
<dbReference type="SUPFAM" id="SSF50978">
    <property type="entry name" value="WD40 repeat-like"/>
    <property type="match status" value="1"/>
</dbReference>
<accession>A0A0S4JNB5</accession>
<gene>
    <name evidence="1" type="ORF">BSAL_33120</name>
</gene>
<evidence type="ECO:0000313" key="2">
    <source>
        <dbReference type="Proteomes" id="UP000051952"/>
    </source>
</evidence>
<keyword evidence="2" id="KW-1185">Reference proteome</keyword>
<dbReference type="Proteomes" id="UP000051952">
    <property type="component" value="Unassembled WGS sequence"/>
</dbReference>
<proteinExistence type="predicted"/>
<dbReference type="EMBL" id="CYKH01001947">
    <property type="protein sequence ID" value="CUG91646.1"/>
    <property type="molecule type" value="Genomic_DNA"/>
</dbReference>
<dbReference type="InterPro" id="IPR036322">
    <property type="entry name" value="WD40_repeat_dom_sf"/>
</dbReference>
<reference evidence="2" key="1">
    <citation type="submission" date="2015-09" db="EMBL/GenBank/DDBJ databases">
        <authorList>
            <consortium name="Pathogen Informatics"/>
        </authorList>
    </citation>
    <scope>NUCLEOTIDE SEQUENCE [LARGE SCALE GENOMIC DNA]</scope>
    <source>
        <strain evidence="2">Lake Konstanz</strain>
    </source>
</reference>
<name>A0A0S4JNB5_BODSA</name>
<dbReference type="Gene3D" id="2.130.10.10">
    <property type="entry name" value="YVTN repeat-like/Quinoprotein amine dehydrogenase"/>
    <property type="match status" value="1"/>
</dbReference>
<protein>
    <recommendedName>
        <fullName evidence="3">WD40 repeat-containing protein</fullName>
    </recommendedName>
</protein>
<sequence length="465" mass="51490">MPGRSLVDYLHEARTAQQLKFQWRFGVCGDVPMLQRCLPYRACLSRVQSLSCQQELSNFSTRARSGPHVPLHRSSLDRDRPVRNLAVSSRGDIVCSVHHPTTVSVFNVDTNEEVSDDTSLLEFKIHPHRPSSRTSSLKFVECQAWIAVSYHNAPFVDAFDLEAVDEHNPVPSRRVELRLAHPGTSEVSVCASSLLPVSERMTLAACSDGHVRLLDFRRQSAAIVISGVRTLAQPVFGAQSAQATSLTALSSMHAPVGFHIATGDDRGVVNLYDLRNCSVPFTCWEPVIELERQQITHLHCFETSPHELVVSRGSVVSVYREPLVPRSHSQIHVGTTETRFNPHAIVAEDVQCVFTPCSDSCDEDESNSKLAVTHLCNQAASLDSKPTFPHHRDFQTAASILTTQRSNRYSTKRHREDSDMTNPLQRSLVEVAGLSSSITACARLGHFNSELRLIVGSNNGELCIV</sequence>